<proteinExistence type="predicted"/>
<accession>A0A392R828</accession>
<sequence length="131" mass="14725">MDGEEVMSEVPSSVGISGSEGENNSDKILERNDDSLNEEKKMEAVECDNSLPESERCSEPGKKKDLELEMGLEVTEKTVVISEEGVRETVHAENVSLSLKDESPNRRVEIGRRGILSFCEIWYIFYIIKVV</sequence>
<feature type="compositionally biased region" description="Basic and acidic residues" evidence="1">
    <location>
        <begin position="24"/>
        <end position="44"/>
    </location>
</feature>
<dbReference type="Proteomes" id="UP000265520">
    <property type="component" value="Unassembled WGS sequence"/>
</dbReference>
<name>A0A392R828_9FABA</name>
<keyword evidence="3" id="KW-1185">Reference proteome</keyword>
<dbReference type="AlphaFoldDB" id="A0A392R828"/>
<feature type="compositionally biased region" description="Polar residues" evidence="1">
    <location>
        <begin position="10"/>
        <end position="22"/>
    </location>
</feature>
<dbReference type="EMBL" id="LXQA010198631">
    <property type="protein sequence ID" value="MCI32778.1"/>
    <property type="molecule type" value="Genomic_DNA"/>
</dbReference>
<organism evidence="2 3">
    <name type="scientific">Trifolium medium</name>
    <dbReference type="NCBI Taxonomy" id="97028"/>
    <lineage>
        <taxon>Eukaryota</taxon>
        <taxon>Viridiplantae</taxon>
        <taxon>Streptophyta</taxon>
        <taxon>Embryophyta</taxon>
        <taxon>Tracheophyta</taxon>
        <taxon>Spermatophyta</taxon>
        <taxon>Magnoliopsida</taxon>
        <taxon>eudicotyledons</taxon>
        <taxon>Gunneridae</taxon>
        <taxon>Pentapetalae</taxon>
        <taxon>rosids</taxon>
        <taxon>fabids</taxon>
        <taxon>Fabales</taxon>
        <taxon>Fabaceae</taxon>
        <taxon>Papilionoideae</taxon>
        <taxon>50 kb inversion clade</taxon>
        <taxon>NPAAA clade</taxon>
        <taxon>Hologalegina</taxon>
        <taxon>IRL clade</taxon>
        <taxon>Trifolieae</taxon>
        <taxon>Trifolium</taxon>
    </lineage>
</organism>
<evidence type="ECO:0000313" key="2">
    <source>
        <dbReference type="EMBL" id="MCI32778.1"/>
    </source>
</evidence>
<feature type="compositionally biased region" description="Basic and acidic residues" evidence="1">
    <location>
        <begin position="53"/>
        <end position="64"/>
    </location>
</feature>
<evidence type="ECO:0000313" key="3">
    <source>
        <dbReference type="Proteomes" id="UP000265520"/>
    </source>
</evidence>
<reference evidence="2 3" key="1">
    <citation type="journal article" date="2018" name="Front. Plant Sci.">
        <title>Red Clover (Trifolium pratense) and Zigzag Clover (T. medium) - A Picture of Genomic Similarities and Differences.</title>
        <authorList>
            <person name="Dluhosova J."/>
            <person name="Istvanek J."/>
            <person name="Nedelnik J."/>
            <person name="Repkova J."/>
        </authorList>
    </citation>
    <scope>NUCLEOTIDE SEQUENCE [LARGE SCALE GENOMIC DNA]</scope>
    <source>
        <strain evidence="3">cv. 10/8</strain>
        <tissue evidence="2">Leaf</tissue>
    </source>
</reference>
<comment type="caution">
    <text evidence="2">The sequence shown here is derived from an EMBL/GenBank/DDBJ whole genome shotgun (WGS) entry which is preliminary data.</text>
</comment>
<feature type="region of interest" description="Disordered" evidence="1">
    <location>
        <begin position="1"/>
        <end position="64"/>
    </location>
</feature>
<evidence type="ECO:0000256" key="1">
    <source>
        <dbReference type="SAM" id="MobiDB-lite"/>
    </source>
</evidence>
<protein>
    <submittedName>
        <fullName evidence="2">Uncharacterized protein</fullName>
    </submittedName>
</protein>